<evidence type="ECO:0000313" key="3">
    <source>
        <dbReference type="Proteomes" id="UP000663828"/>
    </source>
</evidence>
<dbReference type="AlphaFoldDB" id="A0A815T7P2"/>
<dbReference type="Proteomes" id="UP000663852">
    <property type="component" value="Unassembled WGS sequence"/>
</dbReference>
<organism evidence="2 4">
    <name type="scientific">Adineta ricciae</name>
    <name type="common">Rotifer</name>
    <dbReference type="NCBI Taxonomy" id="249248"/>
    <lineage>
        <taxon>Eukaryota</taxon>
        <taxon>Metazoa</taxon>
        <taxon>Spiralia</taxon>
        <taxon>Gnathifera</taxon>
        <taxon>Rotifera</taxon>
        <taxon>Eurotatoria</taxon>
        <taxon>Bdelloidea</taxon>
        <taxon>Adinetida</taxon>
        <taxon>Adinetidae</taxon>
        <taxon>Adineta</taxon>
    </lineage>
</organism>
<proteinExistence type="predicted"/>
<dbReference type="OrthoDB" id="9996331at2759"/>
<reference evidence="2" key="1">
    <citation type="submission" date="2021-02" db="EMBL/GenBank/DDBJ databases">
        <authorList>
            <person name="Nowell W R."/>
        </authorList>
    </citation>
    <scope>NUCLEOTIDE SEQUENCE</scope>
</reference>
<accession>A0A815T7P2</accession>
<evidence type="ECO:0000313" key="1">
    <source>
        <dbReference type="EMBL" id="CAF1456458.1"/>
    </source>
</evidence>
<name>A0A815T7P2_ADIRI</name>
<keyword evidence="3" id="KW-1185">Reference proteome</keyword>
<protein>
    <submittedName>
        <fullName evidence="2">Uncharacterized protein</fullName>
    </submittedName>
</protein>
<dbReference type="EMBL" id="CAJNOR010003885">
    <property type="protein sequence ID" value="CAF1456458.1"/>
    <property type="molecule type" value="Genomic_DNA"/>
</dbReference>
<dbReference type="InterPro" id="IPR036397">
    <property type="entry name" value="RNaseH_sf"/>
</dbReference>
<comment type="caution">
    <text evidence="2">The sequence shown here is derived from an EMBL/GenBank/DDBJ whole genome shotgun (WGS) entry which is preliminary data.</text>
</comment>
<gene>
    <name evidence="2" type="ORF">EDS130_LOCUS42827</name>
    <name evidence="1" type="ORF">XAT740_LOCUS37183</name>
</gene>
<dbReference type="EMBL" id="CAJNOJ010000653">
    <property type="protein sequence ID" value="CAF1504250.1"/>
    <property type="molecule type" value="Genomic_DNA"/>
</dbReference>
<dbReference type="GO" id="GO:0003676">
    <property type="term" value="F:nucleic acid binding"/>
    <property type="evidence" value="ECO:0007669"/>
    <property type="project" value="InterPro"/>
</dbReference>
<dbReference type="Gene3D" id="3.30.420.10">
    <property type="entry name" value="Ribonuclease H-like superfamily/Ribonuclease H"/>
    <property type="match status" value="1"/>
</dbReference>
<evidence type="ECO:0000313" key="2">
    <source>
        <dbReference type="EMBL" id="CAF1504250.1"/>
    </source>
</evidence>
<sequence length="135" mass="15341">MKEKKRSPLLTKKLRLQWARHPMARDEKGWKVVWSEEKKFNLDDPDGFSYCWHDLRKEEEILSTRPQGGGSVRTGTSFGWGGKSSICFLDGRVNSNGYRETLKNHPVNIGASTGGSYWIFQQDNGSVHRAAVNVT</sequence>
<evidence type="ECO:0000313" key="4">
    <source>
        <dbReference type="Proteomes" id="UP000663852"/>
    </source>
</evidence>
<dbReference type="Proteomes" id="UP000663828">
    <property type="component" value="Unassembled WGS sequence"/>
</dbReference>